<dbReference type="eggNOG" id="COG2367">
    <property type="taxonomic scope" value="Bacteria"/>
</dbReference>
<dbReference type="Gene3D" id="3.40.710.10">
    <property type="entry name" value="DD-peptidase/beta-lactamase superfamily"/>
    <property type="match status" value="1"/>
</dbReference>
<comment type="catalytic activity">
    <reaction evidence="1">
        <text>a beta-lactam + H2O = a substituted beta-amino acid</text>
        <dbReference type="Rhea" id="RHEA:20401"/>
        <dbReference type="ChEBI" id="CHEBI:15377"/>
        <dbReference type="ChEBI" id="CHEBI:35627"/>
        <dbReference type="ChEBI" id="CHEBI:140347"/>
        <dbReference type="EC" id="3.5.2.6"/>
    </reaction>
</comment>
<evidence type="ECO:0000256" key="4">
    <source>
        <dbReference type="SAM" id="SignalP"/>
    </source>
</evidence>
<evidence type="ECO:0000256" key="2">
    <source>
        <dbReference type="ARBA" id="ARBA00009009"/>
    </source>
</evidence>
<dbReference type="EMBL" id="CP002116">
    <property type="protein sequence ID" value="ADK81318.1"/>
    <property type="molecule type" value="Genomic_DNA"/>
</dbReference>
<dbReference type="InterPro" id="IPR045155">
    <property type="entry name" value="Beta-lactam_cat"/>
</dbReference>
<dbReference type="Pfam" id="PF13354">
    <property type="entry name" value="Beta-lactamase2"/>
    <property type="match status" value="1"/>
</dbReference>
<evidence type="ECO:0000256" key="1">
    <source>
        <dbReference type="ARBA" id="ARBA00001526"/>
    </source>
</evidence>
<comment type="similarity">
    <text evidence="2">Belongs to the class-A beta-lactamase family.</text>
</comment>
<evidence type="ECO:0000313" key="7">
    <source>
        <dbReference type="Proteomes" id="UP000002318"/>
    </source>
</evidence>
<accession>E1R6Z1</accession>
<dbReference type="EC" id="3.5.2.6" evidence="3"/>
<dbReference type="GO" id="GO:0046677">
    <property type="term" value="P:response to antibiotic"/>
    <property type="evidence" value="ECO:0007669"/>
    <property type="project" value="InterPro"/>
</dbReference>
<dbReference type="PANTHER" id="PTHR35333:SF3">
    <property type="entry name" value="BETA-LACTAMASE-TYPE TRANSPEPTIDASE FOLD CONTAINING PROTEIN"/>
    <property type="match status" value="1"/>
</dbReference>
<dbReference type="GO" id="GO:0008800">
    <property type="term" value="F:beta-lactamase activity"/>
    <property type="evidence" value="ECO:0007669"/>
    <property type="project" value="UniProtKB-EC"/>
</dbReference>
<organism evidence="6 7">
    <name type="scientific">Sediminispirochaeta smaragdinae (strain DSM 11293 / JCM 15392 / SEBR 4228)</name>
    <name type="common">Spirochaeta smaragdinae</name>
    <dbReference type="NCBI Taxonomy" id="573413"/>
    <lineage>
        <taxon>Bacteria</taxon>
        <taxon>Pseudomonadati</taxon>
        <taxon>Spirochaetota</taxon>
        <taxon>Spirochaetia</taxon>
        <taxon>Spirochaetales</taxon>
        <taxon>Spirochaetaceae</taxon>
        <taxon>Sediminispirochaeta</taxon>
    </lineage>
</organism>
<keyword evidence="7" id="KW-1185">Reference proteome</keyword>
<reference evidence="6 7" key="1">
    <citation type="journal article" date="2010" name="Stand. Genomic Sci.">
        <title>Complete genome sequence of Spirochaeta smaragdinae type strain (SEBR 4228).</title>
        <authorList>
            <person name="Mavromatis K."/>
            <person name="Yasawong M."/>
            <person name="Chertkov O."/>
            <person name="Lapidus A."/>
            <person name="Lucas S."/>
            <person name="Nolan M."/>
            <person name="Del Rio T.G."/>
            <person name="Tice H."/>
            <person name="Cheng J.F."/>
            <person name="Pitluck S."/>
            <person name="Liolios K."/>
            <person name="Ivanova N."/>
            <person name="Tapia R."/>
            <person name="Han C."/>
            <person name="Bruce D."/>
            <person name="Goodwin L."/>
            <person name="Pati A."/>
            <person name="Chen A."/>
            <person name="Palaniappan K."/>
            <person name="Land M."/>
            <person name="Hauser L."/>
            <person name="Chang Y.J."/>
            <person name="Jeffries C.D."/>
            <person name="Detter J.C."/>
            <person name="Rohde M."/>
            <person name="Brambilla E."/>
            <person name="Spring S."/>
            <person name="Goker M."/>
            <person name="Sikorski J."/>
            <person name="Woyke T."/>
            <person name="Bristow J."/>
            <person name="Eisen J.A."/>
            <person name="Markowitz V."/>
            <person name="Hugenholtz P."/>
            <person name="Klenk H.P."/>
            <person name="Kyrpides N.C."/>
        </authorList>
    </citation>
    <scope>NUCLEOTIDE SEQUENCE [LARGE SCALE GENOMIC DNA]</scope>
    <source>
        <strain evidence="7">DSM 11293 / JCM 15392 / SEBR 4228</strain>
    </source>
</reference>
<dbReference type="NCBIfam" id="NF012099">
    <property type="entry name" value="SubclassA2"/>
    <property type="match status" value="1"/>
</dbReference>
<protein>
    <recommendedName>
        <fullName evidence="3">beta-lactamase</fullName>
        <ecNumber evidence="3">3.5.2.6</ecNumber>
    </recommendedName>
</protein>
<dbReference type="PRINTS" id="PR00118">
    <property type="entry name" value="BLACTAMASEA"/>
</dbReference>
<gene>
    <name evidence="6" type="ordered locus">Spirs_2202</name>
</gene>
<evidence type="ECO:0000313" key="6">
    <source>
        <dbReference type="EMBL" id="ADK81318.1"/>
    </source>
</evidence>
<dbReference type="STRING" id="573413.Spirs_2202"/>
<dbReference type="InterPro" id="IPR000871">
    <property type="entry name" value="Beta-lactam_class-A"/>
</dbReference>
<sequence>MKRMFSLSYMLLVFVSFSFGETNAPKTINNLRQDIEQFLVEKKALVGVSVLGIEDNESLSINNDKHFSMQSVYKFHIALSALHEVDTGNLSLEDSIMLKESDLLPNTWSPLRETYLAGKKEITLAELINYTVALSDNNGSDILLRLIGGTEKVNEYIHGLGIIDVQITTDEENMHKESDLQFENWTTPEAATELLTLFYDGKVLSKQSTDFLWKVMAGTETGGGRIKGKLPSGTLVAHKTGTSAPPDESGVTVAINDIGIVTLPNNNHFVMSVFVANSKESYETNEKIIADITKLVWNYFTHKAN</sequence>
<dbReference type="GO" id="GO:0030655">
    <property type="term" value="P:beta-lactam antibiotic catabolic process"/>
    <property type="evidence" value="ECO:0007669"/>
    <property type="project" value="InterPro"/>
</dbReference>
<evidence type="ECO:0000259" key="5">
    <source>
        <dbReference type="Pfam" id="PF13354"/>
    </source>
</evidence>
<keyword evidence="4" id="KW-0732">Signal</keyword>
<feature type="signal peptide" evidence="4">
    <location>
        <begin position="1"/>
        <end position="20"/>
    </location>
</feature>
<dbReference type="HOGENOM" id="CLU_031960_0_1_12"/>
<feature type="domain" description="Beta-lactamase class A catalytic" evidence="5">
    <location>
        <begin position="47"/>
        <end position="275"/>
    </location>
</feature>
<proteinExistence type="inferred from homology"/>
<dbReference type="AlphaFoldDB" id="E1R6Z1"/>
<dbReference type="Proteomes" id="UP000002318">
    <property type="component" value="Chromosome"/>
</dbReference>
<dbReference type="KEGG" id="ssm:Spirs_2202"/>
<dbReference type="NCBIfam" id="NF033103">
    <property type="entry name" value="bla_class_A"/>
    <property type="match status" value="1"/>
</dbReference>
<dbReference type="SUPFAM" id="SSF56601">
    <property type="entry name" value="beta-lactamase/transpeptidase-like"/>
    <property type="match status" value="1"/>
</dbReference>
<dbReference type="InterPro" id="IPR012338">
    <property type="entry name" value="Beta-lactam/transpept-like"/>
</dbReference>
<dbReference type="OrthoDB" id="9772863at2"/>
<dbReference type="PANTHER" id="PTHR35333">
    <property type="entry name" value="BETA-LACTAMASE"/>
    <property type="match status" value="1"/>
</dbReference>
<feature type="chain" id="PRO_5003150497" description="beta-lactamase" evidence="4">
    <location>
        <begin position="21"/>
        <end position="305"/>
    </location>
</feature>
<evidence type="ECO:0000256" key="3">
    <source>
        <dbReference type="ARBA" id="ARBA00012865"/>
    </source>
</evidence>
<name>E1R6Z1_SEDSS</name>